<dbReference type="EMBL" id="CAXIEN010000018">
    <property type="protein sequence ID" value="CAL1265559.1"/>
    <property type="molecule type" value="Genomic_DNA"/>
</dbReference>
<sequence>MAQVDKSNLIKFQSGIDLTGDEGSVSNQSKEDLANEDESVSIRRDIEFCELYFRVIDKQLARGDYDENIKQAVSHFSKIRSQTDKWCRFKEGNDLEQINLLKQSFYYRMLCIYSNATCISSAVAYYFENFLNQNLKSLKGLLNKKVLKICSIGGGLPSDVVAFIKVLESSIFIQDDMQIHITVIDVERKWKRPCIAILHSMENFNKKRWKIDFIILDLSSQSLSRKVTSAIKEAHFVSLFKFVTLLENQDSEFKRNLFLKLSNLVSPGSVLFLLDDSTLEVITVFQGYLGRLHGYNLLFEVVCHLHTLHLPVVKRHYDLYSKHLMRTGMCNTSFQLFCRAWVRTDKIFLSTGSHLQSFSPEIKMAEKRLGEKIALHCQLRLLYHQLNNNEIPEGWRDCFVTEMKNQEFTERKIKKMLKAAEKDPHLGKIYAKQLMLASYQDFLEEARELFKDSQKESDEALKDEKRKDFYNMKIRTDVEQKTYESFIKNQFRFV</sequence>
<name>A0AAV1Z2J3_9ARAC</name>
<evidence type="ECO:0000313" key="2">
    <source>
        <dbReference type="Proteomes" id="UP001497382"/>
    </source>
</evidence>
<reference evidence="1 2" key="1">
    <citation type="submission" date="2024-04" db="EMBL/GenBank/DDBJ databases">
        <authorList>
            <person name="Rising A."/>
            <person name="Reimegard J."/>
            <person name="Sonavane S."/>
            <person name="Akerstrom W."/>
            <person name="Nylinder S."/>
            <person name="Hedman E."/>
            <person name="Kallberg Y."/>
        </authorList>
    </citation>
    <scope>NUCLEOTIDE SEQUENCE [LARGE SCALE GENOMIC DNA]</scope>
</reference>
<protein>
    <submittedName>
        <fullName evidence="1">Uncharacterized protein</fullName>
    </submittedName>
</protein>
<proteinExistence type="predicted"/>
<evidence type="ECO:0000313" key="1">
    <source>
        <dbReference type="EMBL" id="CAL1265559.1"/>
    </source>
</evidence>
<comment type="caution">
    <text evidence="1">The sequence shown here is derived from an EMBL/GenBank/DDBJ whole genome shotgun (WGS) entry which is preliminary data.</text>
</comment>
<dbReference type="Proteomes" id="UP001497382">
    <property type="component" value="Unassembled WGS sequence"/>
</dbReference>
<dbReference type="AlphaFoldDB" id="A0AAV1Z2J3"/>
<keyword evidence="2" id="KW-1185">Reference proteome</keyword>
<organism evidence="1 2">
    <name type="scientific">Larinioides sclopetarius</name>
    <dbReference type="NCBI Taxonomy" id="280406"/>
    <lineage>
        <taxon>Eukaryota</taxon>
        <taxon>Metazoa</taxon>
        <taxon>Ecdysozoa</taxon>
        <taxon>Arthropoda</taxon>
        <taxon>Chelicerata</taxon>
        <taxon>Arachnida</taxon>
        <taxon>Araneae</taxon>
        <taxon>Araneomorphae</taxon>
        <taxon>Entelegynae</taxon>
        <taxon>Araneoidea</taxon>
        <taxon>Araneidae</taxon>
        <taxon>Larinioides</taxon>
    </lineage>
</organism>
<gene>
    <name evidence="1" type="ORF">LARSCL_LOCUS2599</name>
</gene>
<accession>A0AAV1Z2J3</accession>